<keyword evidence="2" id="KW-1185">Reference proteome</keyword>
<protein>
    <submittedName>
        <fullName evidence="1">Uncharacterized protein</fullName>
    </submittedName>
</protein>
<evidence type="ECO:0000313" key="1">
    <source>
        <dbReference type="EMBL" id="KYN12948.1"/>
    </source>
</evidence>
<organism evidence="1 2">
    <name type="scientific">Trachymyrmex cornetzi</name>
    <dbReference type="NCBI Taxonomy" id="471704"/>
    <lineage>
        <taxon>Eukaryota</taxon>
        <taxon>Metazoa</taxon>
        <taxon>Ecdysozoa</taxon>
        <taxon>Arthropoda</taxon>
        <taxon>Hexapoda</taxon>
        <taxon>Insecta</taxon>
        <taxon>Pterygota</taxon>
        <taxon>Neoptera</taxon>
        <taxon>Endopterygota</taxon>
        <taxon>Hymenoptera</taxon>
        <taxon>Apocrita</taxon>
        <taxon>Aculeata</taxon>
        <taxon>Formicoidea</taxon>
        <taxon>Formicidae</taxon>
        <taxon>Myrmicinae</taxon>
        <taxon>Trachymyrmex</taxon>
    </lineage>
</organism>
<dbReference type="EMBL" id="KQ980800">
    <property type="protein sequence ID" value="KYN12948.1"/>
    <property type="molecule type" value="Genomic_DNA"/>
</dbReference>
<evidence type="ECO:0000313" key="2">
    <source>
        <dbReference type="Proteomes" id="UP000078492"/>
    </source>
</evidence>
<reference evidence="1 2" key="1">
    <citation type="submission" date="2015-09" db="EMBL/GenBank/DDBJ databases">
        <title>Trachymyrmex cornetzi WGS genome.</title>
        <authorList>
            <person name="Nygaard S."/>
            <person name="Hu H."/>
            <person name="Boomsma J."/>
            <person name="Zhang G."/>
        </authorList>
    </citation>
    <scope>NUCLEOTIDE SEQUENCE [LARGE SCALE GENOMIC DNA]</scope>
    <source>
        <strain evidence="1">Tcor2-1</strain>
        <tissue evidence="1">Whole body</tissue>
    </source>
</reference>
<proteinExistence type="predicted"/>
<sequence>MDDTQESYHLKKDTTHVVIVEEKNYVELVPRSWLILTERKCLCYYPNRSQHKHVKKWVQINTEPDRKNWKQFKVKILKEARAKLFQTSRRWSLDRPRFLSDESSSLRKAVSRRAEGEGEIEKEKRIIVQQKALKPSAGPVSAADSATQYCASIAILAISISPIPINRMLANSWQL</sequence>
<gene>
    <name evidence="1" type="ORF">ALC57_15013</name>
</gene>
<dbReference type="Proteomes" id="UP000078492">
    <property type="component" value="Unassembled WGS sequence"/>
</dbReference>
<accession>A0A195DJ82</accession>
<dbReference type="AlphaFoldDB" id="A0A195DJ82"/>
<name>A0A195DJ82_9HYME</name>